<dbReference type="PANTHER" id="PTHR42776">
    <property type="entry name" value="SERINE PEPTIDASE S9 FAMILY MEMBER"/>
    <property type="match status" value="1"/>
</dbReference>
<evidence type="ECO:0000313" key="3">
    <source>
        <dbReference type="EMBL" id="MBK1875712.1"/>
    </source>
</evidence>
<protein>
    <submittedName>
        <fullName evidence="3">Prolyl oligopeptidase family serine peptidase</fullName>
    </submittedName>
</protein>
<dbReference type="EMBL" id="JAENIL010000003">
    <property type="protein sequence ID" value="MBK1875712.1"/>
    <property type="molecule type" value="Genomic_DNA"/>
</dbReference>
<evidence type="ECO:0000313" key="4">
    <source>
        <dbReference type="Proteomes" id="UP000617628"/>
    </source>
</evidence>
<dbReference type="GO" id="GO:0004252">
    <property type="term" value="F:serine-type endopeptidase activity"/>
    <property type="evidence" value="ECO:0007669"/>
    <property type="project" value="TreeGrafter"/>
</dbReference>
<dbReference type="InterPro" id="IPR001375">
    <property type="entry name" value="Peptidase_S9_cat"/>
</dbReference>
<dbReference type="RefSeq" id="WP_200353930.1">
    <property type="nucleotide sequence ID" value="NZ_JAENIL010000003.1"/>
</dbReference>
<proteinExistence type="predicted"/>
<comment type="caution">
    <text evidence="3">The sequence shown here is derived from an EMBL/GenBank/DDBJ whole genome shotgun (WGS) entry which is preliminary data.</text>
</comment>
<reference evidence="3" key="1">
    <citation type="submission" date="2021-01" db="EMBL/GenBank/DDBJ databases">
        <title>Modified the classification status of verrucomicrobia.</title>
        <authorList>
            <person name="Feng X."/>
        </authorList>
    </citation>
    <scope>NUCLEOTIDE SEQUENCE</scope>
    <source>
        <strain evidence="3">KCTC 13126</strain>
    </source>
</reference>
<dbReference type="InterPro" id="IPR029058">
    <property type="entry name" value="AB_hydrolase_fold"/>
</dbReference>
<feature type="domain" description="Peptidase S9 prolyl oligopeptidase catalytic" evidence="2">
    <location>
        <begin position="606"/>
        <end position="779"/>
    </location>
</feature>
<dbReference type="Proteomes" id="UP000617628">
    <property type="component" value="Unassembled WGS sequence"/>
</dbReference>
<gene>
    <name evidence="3" type="ORF">JIN87_02470</name>
</gene>
<keyword evidence="4" id="KW-1185">Reference proteome</keyword>
<dbReference type="PANTHER" id="PTHR42776:SF27">
    <property type="entry name" value="DIPEPTIDYL PEPTIDASE FAMILY MEMBER 6"/>
    <property type="match status" value="1"/>
</dbReference>
<dbReference type="SUPFAM" id="SSF53474">
    <property type="entry name" value="alpha/beta-Hydrolases"/>
    <property type="match status" value="1"/>
</dbReference>
<organism evidence="3 4">
    <name type="scientific">Pelagicoccus mobilis</name>
    <dbReference type="NCBI Taxonomy" id="415221"/>
    <lineage>
        <taxon>Bacteria</taxon>
        <taxon>Pseudomonadati</taxon>
        <taxon>Verrucomicrobiota</taxon>
        <taxon>Opitutia</taxon>
        <taxon>Puniceicoccales</taxon>
        <taxon>Pelagicoccaceae</taxon>
        <taxon>Pelagicoccus</taxon>
    </lineage>
</organism>
<dbReference type="AlphaFoldDB" id="A0A934RWJ5"/>
<keyword evidence="1" id="KW-0378">Hydrolase</keyword>
<sequence>MPRTISRFLFAVLALLPLFVLKAQLKIVVEDDRGIGRMRSYQNGVFSAERSNGNIFNFYRQSYRVESDHSFKEGFIQVELKTEDTKKTPSRKRSKTYRPSYQADAILTSDRDLAKCVLLFAYPSNGQIGTFLAHVGNLKAGKPKRILIDLLSSGIDGPGKVHVLSQGIEVRCTDSNIAYQSLREQIYGQKENIAPNRLTTPNRYSFKLSPDGRKVLRIEDLFTKIKVDLIDLETPSIIRTESYYDDKLHLLEADWADSDNYLVNQGSTLFRVEAESGKRSEIAKLVERVIRPSDATPQDTITVVKRGAIDWRTYIWNGKAHYKLVGNRSHVHLNWKTGESTKIPISIPQKASRVIAAPDGSPNIALIYKSGGYVYHTWDEQTNTWIEIDSINKEDGLEFSFINRPVSTRIHATGRQSNLLYLSSNYNSDTSRLHIYNLETGRIKKTIANHSRYDIEPIPPNSSPLVIDPKTNELIGLSYKADIPRLALSLDAVKDAQELADATFPSPALNIPEDFSENYNKVLYRSSAPTQPDQFFIVDRESDSLIQLTSDLSENNPTRLFGKVTSQDGRSIDYYLTVPHGHENNEPLPLVVVAQANFSGRAKWHHDPIATFLAKHGYLALRVNSRGTRGYGREFLQAGVEDGLDGAFIDDLAIAANSLIESGAADPDRVYIMGALIGGYAAYLSIIDHPKLYKGGVSLYGYEDLLHSYNAPNSLNTLEVFSETEHTRTLALHVENLRNDKDYARRVSPLIRSDEITAPLLIIEDDKNTYHEKSSHVKKIEKSMKKKGIRCERVNFAYQRSRSGFSQDELYMLLKTVIPFLNSLATES</sequence>
<dbReference type="GO" id="GO:0006508">
    <property type="term" value="P:proteolysis"/>
    <property type="evidence" value="ECO:0007669"/>
    <property type="project" value="InterPro"/>
</dbReference>
<accession>A0A934RWJ5</accession>
<dbReference type="Gene3D" id="3.40.50.1820">
    <property type="entry name" value="alpha/beta hydrolase"/>
    <property type="match status" value="1"/>
</dbReference>
<evidence type="ECO:0000259" key="2">
    <source>
        <dbReference type="Pfam" id="PF00326"/>
    </source>
</evidence>
<dbReference type="Pfam" id="PF00326">
    <property type="entry name" value="Peptidase_S9"/>
    <property type="match status" value="1"/>
</dbReference>
<name>A0A934RWJ5_9BACT</name>
<dbReference type="SUPFAM" id="SSF82171">
    <property type="entry name" value="DPP6 N-terminal domain-like"/>
    <property type="match status" value="1"/>
</dbReference>
<evidence type="ECO:0000256" key="1">
    <source>
        <dbReference type="ARBA" id="ARBA00022801"/>
    </source>
</evidence>